<evidence type="ECO:0000313" key="9">
    <source>
        <dbReference type="EMBL" id="MDY3561194.1"/>
    </source>
</evidence>
<evidence type="ECO:0000256" key="4">
    <source>
        <dbReference type="ARBA" id="ARBA00023125"/>
    </source>
</evidence>
<evidence type="ECO:0000256" key="2">
    <source>
        <dbReference type="ARBA" id="ARBA00023015"/>
    </source>
</evidence>
<feature type="region of interest" description="Sigma-70 factor domain-2" evidence="6">
    <location>
        <begin position="316"/>
        <end position="386"/>
    </location>
</feature>
<evidence type="ECO:0000259" key="8">
    <source>
        <dbReference type="PROSITE" id="PS00716"/>
    </source>
</evidence>
<gene>
    <name evidence="9" type="primary">rpoD</name>
    <name evidence="6" type="synonym">sigA</name>
    <name evidence="9" type="ORF">R5W23_002456</name>
</gene>
<dbReference type="NCBIfam" id="TIGR02393">
    <property type="entry name" value="RpoD_Cterm"/>
    <property type="match status" value="1"/>
</dbReference>
<keyword evidence="1 6" id="KW-0963">Cytoplasm</keyword>
<dbReference type="InterPro" id="IPR007627">
    <property type="entry name" value="RNA_pol_sigma70_r2"/>
</dbReference>
<dbReference type="InterPro" id="IPR013325">
    <property type="entry name" value="RNA_pol_sigma_r2"/>
</dbReference>
<sequence length="556" mass="64149">MDWKNDEVLKALVERGKQVGSLTYDEVNTALPEGRDGVPESDRLEHVLEILDANGISVIDEDDGEAVADAPVAADAAIADPEAPSYEDSDGDGRHIDDPVRMYLTQMGQIELLNRKQEVSLAMKIELTRRRFRRKVLECDYAMRQVVETLKRVHSGDLPFDRTIKVSQTENLEKDKILQRMPHNLRTLEPLMEGNVEDFQRLSDERTPGDERETIRERLRLRRRKTVTLVEELSIRTQKVQPLMKKLEQISQRMDELEAEIETLSGNRTAKEERANLEKELQDLMLITLEEPASLRRRVGIMKQRFAEYEQAKRDLSGGNLRLVVSIAKKYRNRGLSFLDLIQEGNTGLMRAVDKYEHRRGFKFSTYATWWIRQAITRAIADQARTIRIPVHMIETMSKLRNVSKQLLQELGREPTVQETADAAKISYEECKRVLKISRQPISLDRPVGESEDSYFGDFIEDNSVESPVNAATNEMLKDKIEGVLKTLTYREREIIKLRYGLGDGYTYTLEEVGRIFKVTRERVRQIEAKAVRKLQHPVRSRQLEGFLDGLKNVKT</sequence>
<keyword evidence="10" id="KW-1185">Reference proteome</keyword>
<feature type="coiled-coil region" evidence="7">
    <location>
        <begin position="240"/>
        <end position="287"/>
    </location>
</feature>
<dbReference type="InterPro" id="IPR007127">
    <property type="entry name" value="RNA_pol_sigma_70_r1_1"/>
</dbReference>
<dbReference type="Gene3D" id="1.10.10.10">
    <property type="entry name" value="Winged helix-like DNA-binding domain superfamily/Winged helix DNA-binding domain"/>
    <property type="match status" value="2"/>
</dbReference>
<comment type="similarity">
    <text evidence="6">Belongs to the sigma-70 factor family. RpoD/SigA subfamily.</text>
</comment>
<organism evidence="9 10">
    <name type="scientific">Gemmata algarum</name>
    <dbReference type="NCBI Taxonomy" id="2975278"/>
    <lineage>
        <taxon>Bacteria</taxon>
        <taxon>Pseudomonadati</taxon>
        <taxon>Planctomycetota</taxon>
        <taxon>Planctomycetia</taxon>
        <taxon>Gemmatales</taxon>
        <taxon>Gemmataceae</taxon>
        <taxon>Gemmata</taxon>
    </lineage>
</organism>
<evidence type="ECO:0000256" key="3">
    <source>
        <dbReference type="ARBA" id="ARBA00023082"/>
    </source>
</evidence>
<comment type="subcellular location">
    <subcellularLocation>
        <location evidence="6">Cytoplasm</location>
    </subcellularLocation>
</comment>
<proteinExistence type="inferred from homology"/>
<dbReference type="Pfam" id="PF04539">
    <property type="entry name" value="Sigma70_r3"/>
    <property type="match status" value="1"/>
</dbReference>
<dbReference type="Gene3D" id="1.10.601.10">
    <property type="entry name" value="RNA Polymerase Primary Sigma Factor"/>
    <property type="match status" value="1"/>
</dbReference>
<dbReference type="PROSITE" id="PS00716">
    <property type="entry name" value="SIGMA70_2"/>
    <property type="match status" value="1"/>
</dbReference>
<protein>
    <recommendedName>
        <fullName evidence="6">RNA polymerase sigma factor SigA</fullName>
    </recommendedName>
</protein>
<dbReference type="Pfam" id="PF00140">
    <property type="entry name" value="Sigma70_r1_2"/>
    <property type="match status" value="1"/>
</dbReference>
<dbReference type="PANTHER" id="PTHR30603:SF60">
    <property type="entry name" value="RNA POLYMERASE SIGMA FACTOR RPOD"/>
    <property type="match status" value="1"/>
</dbReference>
<evidence type="ECO:0000256" key="6">
    <source>
        <dbReference type="HAMAP-Rule" id="MF_00963"/>
    </source>
</evidence>
<name>A0ABU5F5P6_9BACT</name>
<feature type="short sequence motif" description="Interaction with polymerase core subunit RpoC" evidence="6">
    <location>
        <begin position="340"/>
        <end position="343"/>
    </location>
</feature>
<evidence type="ECO:0000256" key="1">
    <source>
        <dbReference type="ARBA" id="ARBA00022490"/>
    </source>
</evidence>
<comment type="function">
    <text evidence="6">Sigma factors are initiation factors that promote the attachment of RNA polymerase to specific initiation sites and are then released. This sigma factor is the primary sigma factor during exponential growth.</text>
</comment>
<dbReference type="InterPro" id="IPR013324">
    <property type="entry name" value="RNA_pol_sigma_r3/r4-like"/>
</dbReference>
<dbReference type="InterPro" id="IPR009042">
    <property type="entry name" value="RNA_pol_sigma70_r1_2"/>
</dbReference>
<dbReference type="RefSeq" id="WP_261185816.1">
    <property type="nucleotide sequence ID" value="NZ_JAXBLV010000189.1"/>
</dbReference>
<comment type="caution">
    <text evidence="9">The sequence shown here is derived from an EMBL/GenBank/DDBJ whole genome shotgun (WGS) entry which is preliminary data.</text>
</comment>
<evidence type="ECO:0000256" key="7">
    <source>
        <dbReference type="SAM" id="Coils"/>
    </source>
</evidence>
<accession>A0ABU5F5P6</accession>
<dbReference type="InterPro" id="IPR042189">
    <property type="entry name" value="RNA_pol_sigma_70_r1_1_sf"/>
</dbReference>
<comment type="subunit">
    <text evidence="6">Interacts transiently with the RNA polymerase catalytic core.</text>
</comment>
<dbReference type="InterPro" id="IPR050239">
    <property type="entry name" value="Sigma-70_RNA_pol_init_factors"/>
</dbReference>
<dbReference type="Gene3D" id="1.10.220.120">
    <property type="entry name" value="Sigma-70 factor, region 1.1"/>
    <property type="match status" value="1"/>
</dbReference>
<dbReference type="SUPFAM" id="SSF88946">
    <property type="entry name" value="Sigma2 domain of RNA polymerase sigma factors"/>
    <property type="match status" value="1"/>
</dbReference>
<dbReference type="CDD" id="cd06171">
    <property type="entry name" value="Sigma70_r4"/>
    <property type="match status" value="1"/>
</dbReference>
<keyword evidence="2 6" id="KW-0805">Transcription regulation</keyword>
<dbReference type="InterPro" id="IPR007630">
    <property type="entry name" value="RNA_pol_sigma70_r4"/>
</dbReference>
<feature type="DNA-binding region" description="H-T-H motif" evidence="6">
    <location>
        <begin position="510"/>
        <end position="529"/>
    </location>
</feature>
<dbReference type="HAMAP" id="MF_00963">
    <property type="entry name" value="Sigma70_RpoD_SigA"/>
    <property type="match status" value="1"/>
</dbReference>
<feature type="region of interest" description="Sigma-70 factor domain-4" evidence="6">
    <location>
        <begin position="484"/>
        <end position="537"/>
    </location>
</feature>
<dbReference type="PANTHER" id="PTHR30603">
    <property type="entry name" value="RNA POLYMERASE SIGMA FACTOR RPO"/>
    <property type="match status" value="1"/>
</dbReference>
<dbReference type="InterPro" id="IPR000943">
    <property type="entry name" value="RNA_pol_sigma70"/>
</dbReference>
<dbReference type="InterPro" id="IPR028630">
    <property type="entry name" value="Sigma70_RpoD"/>
</dbReference>
<dbReference type="InterPro" id="IPR007624">
    <property type="entry name" value="RNA_pol_sigma70_r3"/>
</dbReference>
<dbReference type="EMBL" id="JAXBLV010000189">
    <property type="protein sequence ID" value="MDY3561194.1"/>
    <property type="molecule type" value="Genomic_DNA"/>
</dbReference>
<keyword evidence="4 6" id="KW-0238">DNA-binding</keyword>
<dbReference type="NCBIfam" id="TIGR02937">
    <property type="entry name" value="sigma70-ECF"/>
    <property type="match status" value="1"/>
</dbReference>
<keyword evidence="7" id="KW-0175">Coiled coil</keyword>
<dbReference type="Pfam" id="PF04545">
    <property type="entry name" value="Sigma70_r4"/>
    <property type="match status" value="1"/>
</dbReference>
<dbReference type="PRINTS" id="PR00046">
    <property type="entry name" value="SIGMA70FCT"/>
</dbReference>
<dbReference type="Proteomes" id="UP001272242">
    <property type="component" value="Unassembled WGS sequence"/>
</dbReference>
<reference evidence="10" key="1">
    <citation type="journal article" date="2023" name="Mar. Drugs">
        <title>Gemmata algarum, a Novel Planctomycete Isolated from an Algal Mat, Displays Antimicrobial Activity.</title>
        <authorList>
            <person name="Kumar G."/>
            <person name="Kallscheuer N."/>
            <person name="Kashif M."/>
            <person name="Ahamad S."/>
            <person name="Jagadeeshwari U."/>
            <person name="Pannikurungottu S."/>
            <person name="Haufschild T."/>
            <person name="Kabuu M."/>
            <person name="Sasikala C."/>
            <person name="Jogler C."/>
            <person name="Ramana C."/>
        </authorList>
    </citation>
    <scope>NUCLEOTIDE SEQUENCE [LARGE SCALE GENOMIC DNA]</scope>
    <source>
        <strain evidence="10">JC673</strain>
    </source>
</reference>
<evidence type="ECO:0000313" key="10">
    <source>
        <dbReference type="Proteomes" id="UP001272242"/>
    </source>
</evidence>
<dbReference type="SUPFAM" id="SSF88659">
    <property type="entry name" value="Sigma3 and sigma4 domains of RNA polymerase sigma factors"/>
    <property type="match status" value="2"/>
</dbReference>
<dbReference type="InterPro" id="IPR036388">
    <property type="entry name" value="WH-like_DNA-bd_sf"/>
</dbReference>
<dbReference type="InterPro" id="IPR012760">
    <property type="entry name" value="RNA_pol_sigma_RpoD_C"/>
</dbReference>
<evidence type="ECO:0000256" key="5">
    <source>
        <dbReference type="ARBA" id="ARBA00023163"/>
    </source>
</evidence>
<keyword evidence="5 6" id="KW-0804">Transcription</keyword>
<feature type="region of interest" description="Sigma-70 factor domain-3" evidence="6">
    <location>
        <begin position="395"/>
        <end position="471"/>
    </location>
</feature>
<dbReference type="Pfam" id="PF03979">
    <property type="entry name" value="Sigma70_r1_1"/>
    <property type="match status" value="1"/>
</dbReference>
<dbReference type="InterPro" id="IPR014284">
    <property type="entry name" value="RNA_pol_sigma-70_dom"/>
</dbReference>
<dbReference type="Pfam" id="PF04542">
    <property type="entry name" value="Sigma70_r2"/>
    <property type="match status" value="1"/>
</dbReference>
<keyword evidence="3 6" id="KW-0731">Sigma factor</keyword>
<feature type="domain" description="RNA polymerase sigma-70" evidence="8">
    <location>
        <begin position="509"/>
        <end position="535"/>
    </location>
</feature>